<dbReference type="Gene3D" id="3.40.720.10">
    <property type="entry name" value="Alkaline Phosphatase, subunit A"/>
    <property type="match status" value="1"/>
</dbReference>
<evidence type="ECO:0000313" key="8">
    <source>
        <dbReference type="EMBL" id="GAL65616.1"/>
    </source>
</evidence>
<dbReference type="GO" id="GO:0005737">
    <property type="term" value="C:cytoplasm"/>
    <property type="evidence" value="ECO:0007669"/>
    <property type="project" value="TreeGrafter"/>
</dbReference>
<dbReference type="Proteomes" id="UP000030184">
    <property type="component" value="Unassembled WGS sequence"/>
</dbReference>
<keyword evidence="6" id="KW-0106">Calcium</keyword>
<dbReference type="CDD" id="cd16030">
    <property type="entry name" value="iduronate-2-sulfatase"/>
    <property type="match status" value="1"/>
</dbReference>
<dbReference type="PANTHER" id="PTHR45953:SF1">
    <property type="entry name" value="IDURONATE 2-SULFATASE"/>
    <property type="match status" value="1"/>
</dbReference>
<dbReference type="InterPro" id="IPR000917">
    <property type="entry name" value="Sulfatase_N"/>
</dbReference>
<keyword evidence="3" id="KW-0479">Metal-binding</keyword>
<evidence type="ECO:0000256" key="2">
    <source>
        <dbReference type="ARBA" id="ARBA00008779"/>
    </source>
</evidence>
<dbReference type="Pfam" id="PF00884">
    <property type="entry name" value="Sulfatase"/>
    <property type="match status" value="1"/>
</dbReference>
<feature type="domain" description="Sulfatase N-terminal" evidence="7">
    <location>
        <begin position="26"/>
        <end position="371"/>
    </location>
</feature>
<evidence type="ECO:0000313" key="12">
    <source>
        <dbReference type="Proteomes" id="UP000030184"/>
    </source>
</evidence>
<dbReference type="STRING" id="504487.JCM19538_3205"/>
<evidence type="ECO:0000313" key="9">
    <source>
        <dbReference type="EMBL" id="GAL72671.1"/>
    </source>
</evidence>
<sequence>MKKIVLLICVTIANIGFIYSQEKKSPNVLVFYVDDLRAELGCYGSKTALTPNIDKLANEGIQFNKAYVQQAICAPSRMSTLTGLRPETLGIYSIFTPLRSVHKDVVSLPQLFKENGYKTISIGKVYHHGSDDKKEWTHYFGKEPNTYNKPENIAVMEELKKAGKSPKGPAFESADVDDEAYKDGRAAKYAVETLQKLKDDKFIMFVGFSKPHLPFNAPKKYWDLYDKNKFEIPQRKKPDNMYRLALTNWGELKGYHGIPNDVEYLDDSLTRDLIHGYHASISYVDAQVGKVMKALETLKLRKNTMVIFMSDHGYKIGEYGAWCKHSNEEIDVRVPLIVSRETGYKKRVAGKTSNALVENVDIFPTLVELCGMKRPKTDGKSLLPLIDNPGIEWDKVATSVYARGKNIMGCTATDGEWRYTEWRDATTHNVLGAELYEHKNSLLSFVNLAGNPKYSKVEARMKNLLETQFHRKKGPFLQNDTPRN</sequence>
<dbReference type="Proteomes" id="UP000029646">
    <property type="component" value="Unassembled WGS sequence"/>
</dbReference>
<proteinExistence type="inferred from homology"/>
<dbReference type="EMBL" id="BBNY01000003">
    <property type="protein sequence ID" value="GAL88692.1"/>
    <property type="molecule type" value="Genomic_DNA"/>
</dbReference>
<comment type="similarity">
    <text evidence="2">Belongs to the sulfatase family.</text>
</comment>
<gene>
    <name evidence="8" type="ORF">JCM19301_3301</name>
    <name evidence="9" type="ORF">JCM19302_2331</name>
    <name evidence="10" type="ORF">JCM19538_3205</name>
</gene>
<dbReference type="eggNOG" id="COG3119">
    <property type="taxonomic scope" value="Bacteria"/>
</dbReference>
<reference evidence="12" key="1">
    <citation type="journal article" date="2014" name="Genome Announc.">
        <title>Draft Genome Sequence of Marine Flavobacterium Jejuia pallidilutea Strain 11shimoA1 and Pigmentation Mutants.</title>
        <authorList>
            <person name="Takatani N."/>
            <person name="Nakanishi M."/>
            <person name="Meirelles P."/>
            <person name="Mino S."/>
            <person name="Suda W."/>
            <person name="Oshima K."/>
            <person name="Hattori M."/>
            <person name="Ohkuma M."/>
            <person name="Hosokawa M."/>
            <person name="Miyashita K."/>
            <person name="Thompson F.L."/>
            <person name="Niwa A."/>
            <person name="Sawabe T."/>
            <person name="Sawabe T."/>
        </authorList>
    </citation>
    <scope>NUCLEOTIDE SEQUENCE [LARGE SCALE GENOMIC DNA]</scope>
    <source>
        <strain evidence="12">JCM 19538</strain>
    </source>
</reference>
<evidence type="ECO:0000313" key="10">
    <source>
        <dbReference type="EMBL" id="GAL88692.1"/>
    </source>
</evidence>
<dbReference type="InterPro" id="IPR035874">
    <property type="entry name" value="IDS"/>
</dbReference>
<keyword evidence="5 9" id="KW-0378">Hydrolase</keyword>
<comment type="caution">
    <text evidence="9">The sequence shown here is derived from an EMBL/GenBank/DDBJ whole genome shotgun (WGS) entry which is preliminary data.</text>
</comment>
<comment type="cofactor">
    <cofactor evidence="1">
        <name>Ca(2+)</name>
        <dbReference type="ChEBI" id="CHEBI:29108"/>
    </cofactor>
</comment>
<keyword evidence="12" id="KW-1185">Reference proteome</keyword>
<evidence type="ECO:0000313" key="11">
    <source>
        <dbReference type="Proteomes" id="UP000029646"/>
    </source>
</evidence>
<evidence type="ECO:0000259" key="7">
    <source>
        <dbReference type="Pfam" id="PF00884"/>
    </source>
</evidence>
<dbReference type="EMBL" id="BBNS01000029">
    <property type="protein sequence ID" value="GAL72671.1"/>
    <property type="molecule type" value="Genomic_DNA"/>
</dbReference>
<evidence type="ECO:0000256" key="6">
    <source>
        <dbReference type="ARBA" id="ARBA00022837"/>
    </source>
</evidence>
<dbReference type="GO" id="GO:0046872">
    <property type="term" value="F:metal ion binding"/>
    <property type="evidence" value="ECO:0007669"/>
    <property type="project" value="UniProtKB-KW"/>
</dbReference>
<dbReference type="EC" id="3.1.6.6" evidence="9"/>
<dbReference type="GO" id="GO:0004423">
    <property type="term" value="F:iduronate-2-sulfatase activity"/>
    <property type="evidence" value="ECO:0007669"/>
    <property type="project" value="InterPro"/>
</dbReference>
<dbReference type="InterPro" id="IPR017850">
    <property type="entry name" value="Alkaline_phosphatase_core_sf"/>
</dbReference>
<organism evidence="9 11">
    <name type="scientific">Jejuia pallidilutea</name>
    <dbReference type="NCBI Taxonomy" id="504487"/>
    <lineage>
        <taxon>Bacteria</taxon>
        <taxon>Pseudomonadati</taxon>
        <taxon>Bacteroidota</taxon>
        <taxon>Flavobacteriia</taxon>
        <taxon>Flavobacteriales</taxon>
        <taxon>Flavobacteriaceae</taxon>
        <taxon>Jejuia</taxon>
    </lineage>
</organism>
<evidence type="ECO:0000256" key="4">
    <source>
        <dbReference type="ARBA" id="ARBA00022729"/>
    </source>
</evidence>
<evidence type="ECO:0000256" key="5">
    <source>
        <dbReference type="ARBA" id="ARBA00022801"/>
    </source>
</evidence>
<dbReference type="InterPro" id="IPR024607">
    <property type="entry name" value="Sulfatase_CS"/>
</dbReference>
<dbReference type="OrthoDB" id="9763552at2"/>
<dbReference type="PANTHER" id="PTHR45953">
    <property type="entry name" value="IDURONATE 2-SULFATASE"/>
    <property type="match status" value="1"/>
</dbReference>
<dbReference type="Proteomes" id="UP000029641">
    <property type="component" value="Unassembled WGS sequence"/>
</dbReference>
<dbReference type="SUPFAM" id="SSF53649">
    <property type="entry name" value="Alkaline phosphatase-like"/>
    <property type="match status" value="1"/>
</dbReference>
<accession>A0A090W6W0</accession>
<protein>
    <submittedName>
        <fullName evidence="9">Choline-sulfatase</fullName>
        <ecNumber evidence="9">3.1.6.6</ecNumber>
    </submittedName>
</protein>
<dbReference type="PROSITE" id="PS00149">
    <property type="entry name" value="SULFATASE_2"/>
    <property type="match status" value="1"/>
</dbReference>
<evidence type="ECO:0000256" key="1">
    <source>
        <dbReference type="ARBA" id="ARBA00001913"/>
    </source>
</evidence>
<dbReference type="AlphaFoldDB" id="A0A090W6W0"/>
<dbReference type="EMBL" id="BBNR01000002">
    <property type="protein sequence ID" value="GAL65616.1"/>
    <property type="molecule type" value="Genomic_DNA"/>
</dbReference>
<evidence type="ECO:0000256" key="3">
    <source>
        <dbReference type="ARBA" id="ARBA00022723"/>
    </source>
</evidence>
<dbReference type="RefSeq" id="WP_042240766.1">
    <property type="nucleotide sequence ID" value="NZ_BBNR01000002.1"/>
</dbReference>
<dbReference type="GO" id="GO:0047753">
    <property type="term" value="F:choline-sulfatase activity"/>
    <property type="evidence" value="ECO:0007669"/>
    <property type="project" value="UniProtKB-EC"/>
</dbReference>
<name>A0A090W6W0_9FLAO</name>
<keyword evidence="4" id="KW-0732">Signal</keyword>